<dbReference type="AlphaFoldDB" id="A0A0C9QH24"/>
<sequence>MAQVKLTIHYVDETGKSLGPENHLTNAVGQRFRLTAPTLIGYNFQKAVLPDGSEVGDPTVVGVMTKDEQQLIFIYSATASLTSQPTPATLVIKYVDEHQQDLRDVQVLHTKTGHQFELTAPFFPGYQYHHALLPGGMVMSDQTVSGRLIRAHNELIFSYRVHSQNHPNKI</sequence>
<dbReference type="RefSeq" id="WP_003575678.1">
    <property type="nucleotide sequence ID" value="NZ_BAYM01000248.1"/>
</dbReference>
<accession>A0A0C9QH24</accession>
<dbReference type="EMBL" id="BAYM01000248">
    <property type="protein sequence ID" value="GAN37768.1"/>
    <property type="molecule type" value="Genomic_DNA"/>
</dbReference>
<reference evidence="4" key="1">
    <citation type="submission" date="2014-05" db="EMBL/GenBank/DDBJ databases">
        <title>Whole genome sequencing of Lactobacillus casei NRIC0644.</title>
        <authorList>
            <person name="Atarashi H."/>
            <person name="Yoshida Y."/>
            <person name="Fujimura S."/>
            <person name="Tanaka N."/>
            <person name="Shiwa Y."/>
            <person name="Yoshikawa H."/>
            <person name="Okada S."/>
            <person name="Nakagawa J."/>
        </authorList>
    </citation>
    <scope>NUCLEOTIDE SEQUENCE [LARGE SCALE GENOMIC DNA]</scope>
    <source>
        <strain evidence="4">NRIC0644</strain>
    </source>
</reference>
<dbReference type="Pfam" id="PF06458">
    <property type="entry name" value="MucBP"/>
    <property type="match status" value="2"/>
</dbReference>
<name>A0A0C9QH24_LACPA</name>
<evidence type="ECO:0000256" key="1">
    <source>
        <dbReference type="ARBA" id="ARBA00022737"/>
    </source>
</evidence>
<dbReference type="Gene3D" id="3.10.20.320">
    <property type="entry name" value="Putative peptidoglycan bound protein (lpxtg motif)"/>
    <property type="match status" value="2"/>
</dbReference>
<proteinExistence type="predicted"/>
<feature type="domain" description="MucBP" evidence="2">
    <location>
        <begin position="90"/>
        <end position="144"/>
    </location>
</feature>
<evidence type="ECO:0000313" key="4">
    <source>
        <dbReference type="Proteomes" id="UP000032552"/>
    </source>
</evidence>
<protein>
    <submittedName>
        <fullName evidence="3">Internalin-I</fullName>
    </submittedName>
</protein>
<comment type="caution">
    <text evidence="3">The sequence shown here is derived from an EMBL/GenBank/DDBJ whole genome shotgun (WGS) entry which is preliminary data.</text>
</comment>
<dbReference type="InterPro" id="IPR009459">
    <property type="entry name" value="MucBP_dom"/>
</dbReference>
<keyword evidence="1" id="KW-0677">Repeat</keyword>
<evidence type="ECO:0000259" key="2">
    <source>
        <dbReference type="Pfam" id="PF06458"/>
    </source>
</evidence>
<gene>
    <name evidence="3" type="ORF">LC0644_2357</name>
</gene>
<dbReference type="Proteomes" id="UP000032552">
    <property type="component" value="Unassembled WGS sequence"/>
</dbReference>
<evidence type="ECO:0000313" key="3">
    <source>
        <dbReference type="EMBL" id="GAN37768.1"/>
    </source>
</evidence>
<organism evidence="3 4">
    <name type="scientific">Lacticaseibacillus paracasei NRIC 0644</name>
    <dbReference type="NCBI Taxonomy" id="1435038"/>
    <lineage>
        <taxon>Bacteria</taxon>
        <taxon>Bacillati</taxon>
        <taxon>Bacillota</taxon>
        <taxon>Bacilli</taxon>
        <taxon>Lactobacillales</taxon>
        <taxon>Lactobacillaceae</taxon>
        <taxon>Lacticaseibacillus</taxon>
    </lineage>
</organism>
<feature type="domain" description="MucBP" evidence="2">
    <location>
        <begin position="5"/>
        <end position="75"/>
    </location>
</feature>